<keyword evidence="1" id="KW-0067">ATP-binding</keyword>
<reference evidence="1" key="1">
    <citation type="journal article" date="2021" name="Proc. Natl. Acad. Sci. U.S.A.">
        <title>A Catalog of Tens of Thousands of Viruses from Human Metagenomes Reveals Hidden Associations with Chronic Diseases.</title>
        <authorList>
            <person name="Tisza M.J."/>
            <person name="Buck C.B."/>
        </authorList>
    </citation>
    <scope>NUCLEOTIDE SEQUENCE</scope>
    <source>
        <strain evidence="1">CtRGt12</strain>
    </source>
</reference>
<dbReference type="EMBL" id="BK016248">
    <property type="protein sequence ID" value="DAG05012.1"/>
    <property type="molecule type" value="Genomic_DNA"/>
</dbReference>
<dbReference type="InterPro" id="IPR004027">
    <property type="entry name" value="SEC_C_motif"/>
</dbReference>
<dbReference type="SUPFAM" id="SSF103642">
    <property type="entry name" value="Sec-C motif"/>
    <property type="match status" value="1"/>
</dbReference>
<keyword evidence="1" id="KW-0547">Nucleotide-binding</keyword>
<sequence>MVYNEFIKCEVCGCVTRIRLQVGWLDEHPIAVTCGKCGISLKGKVKIGQEIPELKFKFENAEMVNATPTTLPDYVVECSGEFPTIKMCEGWVLQDNFVTPFIRYQQKMTDFDNYKDFGRRVATFKHTINIWPQYKRVLQLYKGGNREYLIQEIKKIFPEDFIMCRNELEIIRAVRMIEVHGFLLPLKLEIICLPEIGSSILKLEKEQINSFIEYLNSHDGYGLNQMQEQINVLLGEFIETFPYLVPAFSLQFCEEENIDFETEGTTTSTYDDVKQFYLDTYETLGNLLIIPAAIDNIKNRDDANNFINNDAGIVSLDKFITSSKAHRFRLYNTNEIYMRTIDVRYNQKLRNAIGHNDVEYETSTQKIIYIPDPRKREKKLSEYLLEFEIEALSMFKAVLVISEYLYRLRELELLSKGVKPLPVEFPTKKRRKEKIYPNEKCPCGSGLKYKKCHGKI</sequence>
<dbReference type="Gene3D" id="3.10.450.50">
    <property type="match status" value="1"/>
</dbReference>
<proteinExistence type="predicted"/>
<accession>A0A8S5VE74</accession>
<organism evidence="1">
    <name type="scientific">Siphoviridae sp. ctRGt12</name>
    <dbReference type="NCBI Taxonomy" id="2825501"/>
    <lineage>
        <taxon>Viruses</taxon>
        <taxon>Duplodnaviria</taxon>
        <taxon>Heunggongvirae</taxon>
        <taxon>Uroviricota</taxon>
        <taxon>Caudoviricetes</taxon>
    </lineage>
</organism>
<protein>
    <submittedName>
        <fullName evidence="1">Preprotein translocase secA subunit, helicase, translocation, secretion, PROTEIN.18A</fullName>
    </submittedName>
</protein>
<keyword evidence="1" id="KW-0378">Hydrolase</keyword>
<name>A0A8S5VE74_9CAUD</name>
<dbReference type="GO" id="GO:0004386">
    <property type="term" value="F:helicase activity"/>
    <property type="evidence" value="ECO:0007669"/>
    <property type="project" value="UniProtKB-KW"/>
</dbReference>
<evidence type="ECO:0000313" key="1">
    <source>
        <dbReference type="EMBL" id="DAG05012.1"/>
    </source>
</evidence>
<keyword evidence="1" id="KW-0347">Helicase</keyword>
<dbReference type="Pfam" id="PF02810">
    <property type="entry name" value="SEC-C"/>
    <property type="match status" value="1"/>
</dbReference>